<evidence type="ECO:0000256" key="2">
    <source>
        <dbReference type="SAM" id="MobiDB-lite"/>
    </source>
</evidence>
<keyword evidence="5" id="KW-1185">Reference proteome</keyword>
<feature type="transmembrane region" description="Helical" evidence="3">
    <location>
        <begin position="7"/>
        <end position="28"/>
    </location>
</feature>
<feature type="compositionally biased region" description="Basic and acidic residues" evidence="2">
    <location>
        <begin position="81"/>
        <end position="94"/>
    </location>
</feature>
<dbReference type="SUPFAM" id="SSF57997">
    <property type="entry name" value="Tropomyosin"/>
    <property type="match status" value="1"/>
</dbReference>
<keyword evidence="1" id="KW-0175">Coiled coil</keyword>
<proteinExistence type="predicted"/>
<gene>
    <name evidence="4" type="ORF">WN55_10577</name>
</gene>
<reference evidence="4 5" key="1">
    <citation type="submission" date="2015-07" db="EMBL/GenBank/DDBJ databases">
        <title>The genome of Dufourea novaeangliae.</title>
        <authorList>
            <person name="Pan H."/>
            <person name="Kapheim K."/>
        </authorList>
    </citation>
    <scope>NUCLEOTIDE SEQUENCE [LARGE SCALE GENOMIC DNA]</scope>
    <source>
        <strain evidence="4">0120121106</strain>
        <tissue evidence="4">Whole body</tissue>
    </source>
</reference>
<dbReference type="EMBL" id="KQ434809">
    <property type="protein sequence ID" value="KZC06666.1"/>
    <property type="molecule type" value="Genomic_DNA"/>
</dbReference>
<evidence type="ECO:0000313" key="4">
    <source>
        <dbReference type="EMBL" id="KZC06666.1"/>
    </source>
</evidence>
<feature type="coiled-coil region" evidence="1">
    <location>
        <begin position="957"/>
        <end position="1039"/>
    </location>
</feature>
<feature type="compositionally biased region" description="Basic and acidic residues" evidence="2">
    <location>
        <begin position="182"/>
        <end position="216"/>
    </location>
</feature>
<keyword evidence="3" id="KW-1133">Transmembrane helix</keyword>
<dbReference type="GO" id="GO:0005789">
    <property type="term" value="C:endoplasmic reticulum membrane"/>
    <property type="evidence" value="ECO:0007669"/>
    <property type="project" value="TreeGrafter"/>
</dbReference>
<accession>A0A154P422</accession>
<feature type="region of interest" description="Disordered" evidence="2">
    <location>
        <begin position="162"/>
        <end position="269"/>
    </location>
</feature>
<feature type="compositionally biased region" description="Basic and acidic residues" evidence="2">
    <location>
        <begin position="44"/>
        <end position="56"/>
    </location>
</feature>
<dbReference type="STRING" id="178035.A0A154P422"/>
<organism evidence="4 5">
    <name type="scientific">Dufourea novaeangliae</name>
    <name type="common">Sweat bee</name>
    <dbReference type="NCBI Taxonomy" id="178035"/>
    <lineage>
        <taxon>Eukaryota</taxon>
        <taxon>Metazoa</taxon>
        <taxon>Ecdysozoa</taxon>
        <taxon>Arthropoda</taxon>
        <taxon>Hexapoda</taxon>
        <taxon>Insecta</taxon>
        <taxon>Pterygota</taxon>
        <taxon>Neoptera</taxon>
        <taxon>Endopterygota</taxon>
        <taxon>Hymenoptera</taxon>
        <taxon>Apocrita</taxon>
        <taxon>Aculeata</taxon>
        <taxon>Apoidea</taxon>
        <taxon>Anthophila</taxon>
        <taxon>Halictidae</taxon>
        <taxon>Rophitinae</taxon>
        <taxon>Dufourea</taxon>
    </lineage>
</organism>
<dbReference type="PANTHER" id="PTHR18939">
    <property type="entry name" value="RIBOSOME BINDING PROTEIN-1"/>
    <property type="match status" value="1"/>
</dbReference>
<sequence length="1248" mass="141449">MDVQTGLVYIAVVVISAAVIVLVSMFGIKEKSYEEAIAEQRKLPDDLLLNKKDKGKEKKHKNKGGKKVKEKKEEKEERDDKEEKPEHVQFDENPHILPLEPLLREGSKGSKKKGKSEKVKSILVNKDEPLVIVTELSSSQPPSEEANHFELIQPKDDLELIRSHSKENLHQISQSEPVVNKSPKETPTKAKKNVKDSVKKKDENVKEEKKEEKKETAVNVNAQPIINKDSPKEIKEQKETPVKDTKETVKETTPAVQPSNKESKKAKKKNDILAQIGGDKDAVNVSLLMPLVQKAELSRSEIQILIDQLLNKQLDNPSEHSEWTEGRADPVIKLKKQLAEKEKAFADEHEANIAFQNKLKELRAELNSERSRLSANVRQLEEALNAKVTETQTLHTRMQHILESHAAEKQGFTRQIEQLQTKVNENAAIIHKMQEDQGQTQGHLQQELIAQRKQMEVQFAQMRENENSLKTQLAQKHVEVQELQSELQATCESSTAEIEMLQQQLGLMQGQLMHSEGQLQHFKEAGDRLQDVARQLEESHRAHADLDHRLKSAHRHEQDLQKQVNSLQTELNAAKTEANDASTLKAELNKAQSELMKIKSELSVSMNEAKSEAAEITALKMTLANKEEEFKKSQDKLNNVLVELKQSTENVAQLEAQLDTAQKKLNMMNIDLEKAIESVKKAEDEVTVYRSDMQKLTEELKQTQAELENTRAELTPANASANEMKILTVELNRLQNNEKKAGDTQLQITRLQEENDRLSTQLGNLTELQKQLKQLQEENESLASQLAATTERPAAEGRENGIDDNVQKNVQLVEHANLLAQKESQLNALKIELTHKEAELTQLNAQVDALRSDVNSQRSLAARLNDDLEAQRSKNNELRVKNWKVMEALSAAESRTKSNNGKNFDEVTQKVKVEQEDLTKAFLQRIFPEIKVSEKSHDQWLRVFEEKVNTVLIEIKKKNLGNMHSDLEKQNKNLQDMVTHYKQIIDDTEGMLNKLQSHVESEETRWESQLRQKENEVVNLRLEDRNNVLQNKVAELETRLKDDNSFKEQANADLLTLRSTSQSVSTEGNTHDLIALEKLQEEKSRLSEELESECHKRATLDTEVTKLRSLVAQLQQEVSQLKNEVSGGCSSSEQSVLNGPPTSECSNSEPPLAAQTLIAALENTLLKNTELANCSITKSVNLVQSQREIDNSPLSTKYSSTSCHTTDKDTQACWSPLVNQQHKKHKKKRKVNFKVMKEGKDIAGSITI</sequence>
<dbReference type="Proteomes" id="UP000076502">
    <property type="component" value="Unassembled WGS sequence"/>
</dbReference>
<feature type="compositionally biased region" description="Basic residues" evidence="2">
    <location>
        <begin position="57"/>
        <end position="69"/>
    </location>
</feature>
<feature type="compositionally biased region" description="Basic and acidic residues" evidence="2">
    <location>
        <begin position="229"/>
        <end position="250"/>
    </location>
</feature>
<feature type="region of interest" description="Disordered" evidence="2">
    <location>
        <begin position="1125"/>
        <end position="1149"/>
    </location>
</feature>
<dbReference type="InterPro" id="IPR040248">
    <property type="entry name" value="RRBP1"/>
</dbReference>
<protein>
    <submittedName>
        <fullName evidence="4">Kinectin</fullName>
    </submittedName>
</protein>
<evidence type="ECO:0000313" key="5">
    <source>
        <dbReference type="Proteomes" id="UP000076502"/>
    </source>
</evidence>
<feature type="region of interest" description="Disordered" evidence="2">
    <location>
        <begin position="44"/>
        <end position="121"/>
    </location>
</feature>
<feature type="region of interest" description="Disordered" evidence="2">
    <location>
        <begin position="781"/>
        <end position="801"/>
    </location>
</feature>
<keyword evidence="3" id="KW-0472">Membrane</keyword>
<dbReference type="Gene3D" id="1.10.287.2610">
    <property type="match status" value="1"/>
</dbReference>
<evidence type="ECO:0000256" key="1">
    <source>
        <dbReference type="SAM" id="Coils"/>
    </source>
</evidence>
<feature type="coiled-coil region" evidence="1">
    <location>
        <begin position="1073"/>
        <end position="1124"/>
    </location>
</feature>
<keyword evidence="3" id="KW-0812">Transmembrane</keyword>
<name>A0A154P422_DUFNO</name>
<dbReference type="AlphaFoldDB" id="A0A154P422"/>
<evidence type="ECO:0000256" key="3">
    <source>
        <dbReference type="SAM" id="Phobius"/>
    </source>
</evidence>
<dbReference type="OrthoDB" id="5875463at2759"/>
<dbReference type="PANTHER" id="PTHR18939:SF4">
    <property type="entry name" value="RIBOSOME-BINDING PROTEIN 1"/>
    <property type="match status" value="1"/>
</dbReference>